<dbReference type="PROSITE" id="PS50088">
    <property type="entry name" value="ANK_REPEAT"/>
    <property type="match status" value="2"/>
</dbReference>
<evidence type="ECO:0000256" key="3">
    <source>
        <dbReference type="PROSITE-ProRule" id="PRU00023"/>
    </source>
</evidence>
<comment type="caution">
    <text evidence="4">The sequence shown here is derived from an EMBL/GenBank/DDBJ whole genome shotgun (WGS) entry which is preliminary data.</text>
</comment>
<dbReference type="OrthoDB" id="20872at2759"/>
<dbReference type="InterPro" id="IPR036770">
    <property type="entry name" value="Ankyrin_rpt-contain_sf"/>
</dbReference>
<dbReference type="Pfam" id="PF00023">
    <property type="entry name" value="Ank"/>
    <property type="match status" value="1"/>
</dbReference>
<dbReference type="Pfam" id="PF12796">
    <property type="entry name" value="Ank_2"/>
    <property type="match status" value="1"/>
</dbReference>
<dbReference type="AlphaFoldDB" id="A0A024G844"/>
<protein>
    <submittedName>
        <fullName evidence="4">Uncharacterized protein</fullName>
    </submittedName>
</protein>
<dbReference type="PROSITE" id="PS50297">
    <property type="entry name" value="ANK_REP_REGION"/>
    <property type="match status" value="2"/>
</dbReference>
<dbReference type="PRINTS" id="PR01415">
    <property type="entry name" value="ANKYRIN"/>
</dbReference>
<name>A0A024G844_9STRA</name>
<feature type="repeat" description="ANK" evidence="3">
    <location>
        <begin position="106"/>
        <end position="142"/>
    </location>
</feature>
<evidence type="ECO:0000256" key="1">
    <source>
        <dbReference type="ARBA" id="ARBA00022737"/>
    </source>
</evidence>
<keyword evidence="1" id="KW-0677">Repeat</keyword>
<evidence type="ECO:0000313" key="5">
    <source>
        <dbReference type="Proteomes" id="UP000053237"/>
    </source>
</evidence>
<accession>A0A024G844</accession>
<proteinExistence type="predicted"/>
<sequence length="346" mass="39015">MKPNQNEQQVVKLIQVLRQRDYDLDFEQIITRDSDSGYTGERISDPDTVDTFDDITLTSCDLFALRDSNNEQTVLHLACKKGHSDILRCLVELPEASAYVNQGDRRGNTALHFAASCQKLSRAIKMIQILLKLGADPNAHNIHNLTPLATHLLTVKVDDISLVREYVYQLNSESDPSSLNRLVGSTDTTYLHLAIERDRMEIASFLVANGACVNIPDGKSLMVSDIVSKKQLIKLISVMKEGQQTPQSHASRTHCKVCRNELDECALHDCYLCGRPVCTWCSMGENDWKTKEEKAIEMLLLTQTNAFKDVAGSRLCVVCITVLTRKEKHKKEREEFMMKLYGCSAF</sequence>
<dbReference type="Gene3D" id="1.25.40.20">
    <property type="entry name" value="Ankyrin repeat-containing domain"/>
    <property type="match status" value="2"/>
</dbReference>
<reference evidence="4 5" key="1">
    <citation type="submission" date="2012-05" db="EMBL/GenBank/DDBJ databases">
        <title>Recombination and specialization in a pathogen metapopulation.</title>
        <authorList>
            <person name="Gardiner A."/>
            <person name="Kemen E."/>
            <person name="Schultz-Larsen T."/>
            <person name="MacLean D."/>
            <person name="Van Oosterhout C."/>
            <person name="Jones J.D.G."/>
        </authorList>
    </citation>
    <scope>NUCLEOTIDE SEQUENCE [LARGE SCALE GENOMIC DNA]</scope>
    <source>
        <strain evidence="4 5">Ac Nc2</strain>
    </source>
</reference>
<dbReference type="PANTHER" id="PTHR24171">
    <property type="entry name" value="ANKYRIN REPEAT DOMAIN-CONTAINING PROTEIN 39-RELATED"/>
    <property type="match status" value="1"/>
</dbReference>
<evidence type="ECO:0000313" key="4">
    <source>
        <dbReference type="EMBL" id="CCI42888.1"/>
    </source>
</evidence>
<organism evidence="4 5">
    <name type="scientific">Albugo candida</name>
    <dbReference type="NCBI Taxonomy" id="65357"/>
    <lineage>
        <taxon>Eukaryota</taxon>
        <taxon>Sar</taxon>
        <taxon>Stramenopiles</taxon>
        <taxon>Oomycota</taxon>
        <taxon>Peronosporomycetes</taxon>
        <taxon>Albuginales</taxon>
        <taxon>Albuginaceae</taxon>
        <taxon>Albugo</taxon>
    </lineage>
</organism>
<dbReference type="EMBL" id="CAIX01000040">
    <property type="protein sequence ID" value="CCI42888.1"/>
    <property type="molecule type" value="Genomic_DNA"/>
</dbReference>
<dbReference type="InterPro" id="IPR002110">
    <property type="entry name" value="Ankyrin_rpt"/>
</dbReference>
<dbReference type="Proteomes" id="UP000053237">
    <property type="component" value="Unassembled WGS sequence"/>
</dbReference>
<evidence type="ECO:0000256" key="2">
    <source>
        <dbReference type="ARBA" id="ARBA00023043"/>
    </source>
</evidence>
<dbReference type="SMART" id="SM00248">
    <property type="entry name" value="ANK"/>
    <property type="match status" value="3"/>
</dbReference>
<keyword evidence="5" id="KW-1185">Reference proteome</keyword>
<feature type="repeat" description="ANK" evidence="3">
    <location>
        <begin position="186"/>
        <end position="218"/>
    </location>
</feature>
<dbReference type="SUPFAM" id="SSF48403">
    <property type="entry name" value="Ankyrin repeat"/>
    <property type="match status" value="1"/>
</dbReference>
<dbReference type="PANTHER" id="PTHR24171:SF9">
    <property type="entry name" value="ANKYRIN REPEAT DOMAIN-CONTAINING PROTEIN 39"/>
    <property type="match status" value="1"/>
</dbReference>
<dbReference type="STRING" id="65357.A0A024G844"/>
<gene>
    <name evidence="4" type="ORF">BN9_036720</name>
</gene>
<keyword evidence="2 3" id="KW-0040">ANK repeat</keyword>
<dbReference type="InParanoid" id="A0A024G844"/>